<proteinExistence type="inferred from homology"/>
<dbReference type="AlphaFoldDB" id="A0A7C5LFM1"/>
<name>A0A7C5LFM1_CALS0</name>
<protein>
    <submittedName>
        <fullName evidence="3">Arsenic transporter</fullName>
    </submittedName>
</protein>
<feature type="domain" description="ArsA/GET3 Anion-transporting ATPase-like" evidence="2">
    <location>
        <begin position="10"/>
        <end position="324"/>
    </location>
</feature>
<comment type="caution">
    <text evidence="3">The sequence shown here is derived from an EMBL/GenBank/DDBJ whole genome shotgun (WGS) entry which is preliminary data.</text>
</comment>
<comment type="similarity">
    <text evidence="1">Belongs to the arsA ATPase family.</text>
</comment>
<dbReference type="InterPro" id="IPR027417">
    <property type="entry name" value="P-loop_NTPase"/>
</dbReference>
<dbReference type="CDD" id="cd02035">
    <property type="entry name" value="ArsA"/>
    <property type="match status" value="1"/>
</dbReference>
<sequence>MDVKELAKAKYIFVGGKGGVGKTVSAGAMAAEIARQGKRVLLASLNPVHSLSSLFMQDLSGGTFKNVQGVEGLTAIEVEINDLIERYRSNMAARLKEFFKWAEIPINPEPFIQIATTNPAFQESAMFDKVMDIIVGEGGKYDVVVFDTAAVANAVRLIGLSKLYGLWLARMMQSRREAQEYRLKLSVRKEKVMEEIKKDPVVADLLSLYEKFTKSREALTDPSKTLFYFVTTPESLPISVVKRFINMVQAFNIPVGGIFVNMVLDRADVSSDPTGYLRSKWEEQHHYLDIINRDLGEHVKGYIRMYPTEIRGLEGLNNVIKDVYEFTPS</sequence>
<evidence type="ECO:0000313" key="3">
    <source>
        <dbReference type="EMBL" id="HHK68363.1"/>
    </source>
</evidence>
<dbReference type="GO" id="GO:0005524">
    <property type="term" value="F:ATP binding"/>
    <property type="evidence" value="ECO:0007669"/>
    <property type="project" value="InterPro"/>
</dbReference>
<dbReference type="PANTHER" id="PTHR10803">
    <property type="entry name" value="ARSENICAL PUMP-DRIVING ATPASE ARSENITE-TRANSLOCATING ATPASE"/>
    <property type="match status" value="1"/>
</dbReference>
<dbReference type="Pfam" id="PF02374">
    <property type="entry name" value="ArsA_ATPase"/>
    <property type="match status" value="1"/>
</dbReference>
<dbReference type="GO" id="GO:0016887">
    <property type="term" value="F:ATP hydrolysis activity"/>
    <property type="evidence" value="ECO:0007669"/>
    <property type="project" value="InterPro"/>
</dbReference>
<gene>
    <name evidence="3" type="ORF">ENM11_04320</name>
</gene>
<reference evidence="3" key="1">
    <citation type="journal article" date="2020" name="mSystems">
        <title>Genome- and Community-Level Interaction Insights into Carbon Utilization and Element Cycling Functions of Hydrothermarchaeota in Hydrothermal Sediment.</title>
        <authorList>
            <person name="Zhou Z."/>
            <person name="Liu Y."/>
            <person name="Xu W."/>
            <person name="Pan J."/>
            <person name="Luo Z.H."/>
            <person name="Li M."/>
        </authorList>
    </citation>
    <scope>NUCLEOTIDE SEQUENCE [LARGE SCALE GENOMIC DNA]</scope>
    <source>
        <strain evidence="3">SpSt-1056</strain>
    </source>
</reference>
<dbReference type="Gene3D" id="3.40.50.300">
    <property type="entry name" value="P-loop containing nucleotide triphosphate hydrolases"/>
    <property type="match status" value="1"/>
</dbReference>
<dbReference type="NCBIfam" id="TIGR00345">
    <property type="entry name" value="GET3_arsA_TRC40"/>
    <property type="match status" value="1"/>
</dbReference>
<dbReference type="InterPro" id="IPR025723">
    <property type="entry name" value="ArsA/GET3_ATPase-like"/>
</dbReference>
<dbReference type="SUPFAM" id="SSF52540">
    <property type="entry name" value="P-loop containing nucleoside triphosphate hydrolases"/>
    <property type="match status" value="1"/>
</dbReference>
<evidence type="ECO:0000259" key="2">
    <source>
        <dbReference type="Pfam" id="PF02374"/>
    </source>
</evidence>
<dbReference type="PANTHER" id="PTHR10803:SF3">
    <property type="entry name" value="ATPASE GET3"/>
    <property type="match status" value="1"/>
</dbReference>
<dbReference type="EMBL" id="DRWN01000029">
    <property type="protein sequence ID" value="HHK68363.1"/>
    <property type="molecule type" value="Genomic_DNA"/>
</dbReference>
<accession>A0A7C5LFM1</accession>
<organism evidence="3">
    <name type="scientific">Caldiarchaeum subterraneum</name>
    <dbReference type="NCBI Taxonomy" id="311458"/>
    <lineage>
        <taxon>Archaea</taxon>
        <taxon>Nitrososphaerota</taxon>
        <taxon>Candidatus Caldarchaeales</taxon>
        <taxon>Candidatus Caldarchaeaceae</taxon>
        <taxon>Candidatus Caldarchaeum</taxon>
    </lineage>
</organism>
<evidence type="ECO:0000256" key="1">
    <source>
        <dbReference type="ARBA" id="ARBA00011040"/>
    </source>
</evidence>
<dbReference type="InterPro" id="IPR016300">
    <property type="entry name" value="ATPase_ArsA/GET3"/>
</dbReference>